<proteinExistence type="inferred from homology"/>
<evidence type="ECO:0000256" key="2">
    <source>
        <dbReference type="SAM" id="MobiDB-lite"/>
    </source>
</evidence>
<dbReference type="Gene3D" id="1.10.10.2840">
    <property type="entry name" value="PucR C-terminal helix-turn-helix domain"/>
    <property type="match status" value="1"/>
</dbReference>
<keyword evidence="7" id="KW-1185">Reference proteome</keyword>
<dbReference type="PANTHER" id="PTHR33744:SF7">
    <property type="entry name" value="PUCR FAMILY TRANSCRIPTIONAL REGULATOR"/>
    <property type="match status" value="1"/>
</dbReference>
<dbReference type="RefSeq" id="WP_196152009.1">
    <property type="nucleotide sequence ID" value="NZ_JADMLG010000012.1"/>
</dbReference>
<dbReference type="Proteomes" id="UP000655751">
    <property type="component" value="Unassembled WGS sequence"/>
</dbReference>
<feature type="domain" description="RsbT co-antagonist protein RsbRD N-terminal" evidence="4">
    <location>
        <begin position="19"/>
        <end position="125"/>
    </location>
</feature>
<dbReference type="EMBL" id="JADMLG010000012">
    <property type="protein sequence ID" value="MBH0779686.1"/>
    <property type="molecule type" value="Genomic_DNA"/>
</dbReference>
<gene>
    <name evidence="6" type="ORF">IT779_25775</name>
</gene>
<evidence type="ECO:0000259" key="5">
    <source>
        <dbReference type="Pfam" id="PF17853"/>
    </source>
</evidence>
<feature type="compositionally biased region" description="Basic and acidic residues" evidence="2">
    <location>
        <begin position="1"/>
        <end position="10"/>
    </location>
</feature>
<feature type="domain" description="CdaR GGDEF-like" evidence="5">
    <location>
        <begin position="166"/>
        <end position="265"/>
    </location>
</feature>
<name>A0A931IFX5_9NOCA</name>
<comment type="similarity">
    <text evidence="1">Belongs to the CdaR family.</text>
</comment>
<comment type="caution">
    <text evidence="6">The sequence shown here is derived from an EMBL/GenBank/DDBJ whole genome shotgun (WGS) entry which is preliminary data.</text>
</comment>
<feature type="region of interest" description="Disordered" evidence="2">
    <location>
        <begin position="1"/>
        <end position="33"/>
    </location>
</feature>
<accession>A0A931IFX5</accession>
<dbReference type="AlphaFoldDB" id="A0A931IFX5"/>
<evidence type="ECO:0000313" key="6">
    <source>
        <dbReference type="EMBL" id="MBH0779686.1"/>
    </source>
</evidence>
<sequence length="381" mass="41271">MERVEPDAPHLEAVGGDTRHAVPRPRGSAPKERARETELNAALFFDYLRRGVEPSEQDSRELVNSVRARLRDGVPTAEVLHRYRLDTAALWERVCETAPTAEPAALLDASQALWKFATLILARIAVEAARHGLDPRRSLSERRREIIDALLSGQHPVPALDDPAVPITDAYLVAVTRTDEGADAAATALRRRIEAGPGVFARTDERGWTALLPMDDADGASAVAALRARLPSPPTLPSAATYWVGVGVATARTEIPAAFAEAKVLAELGRCLARDDILCPRADLHFEYTVAVGDAARAGLAAVLAPLRTQPMLTETLEVFVRNGFNQLATARALDVHRNTVTYRLSRVHELTGADPHRPADAMTLTAALLARRLETASFAP</sequence>
<dbReference type="InterPro" id="IPR025736">
    <property type="entry name" value="PucR_C-HTH_dom"/>
</dbReference>
<dbReference type="InterPro" id="IPR051448">
    <property type="entry name" value="CdaR-like_regulators"/>
</dbReference>
<dbReference type="Pfam" id="PF13556">
    <property type="entry name" value="HTH_30"/>
    <property type="match status" value="1"/>
</dbReference>
<dbReference type="PANTHER" id="PTHR33744">
    <property type="entry name" value="CARBOHYDRATE DIACID REGULATOR"/>
    <property type="match status" value="1"/>
</dbReference>
<protein>
    <submittedName>
        <fullName evidence="6">Helix-turn-helix domain-containing protein</fullName>
    </submittedName>
</protein>
<reference evidence="6" key="1">
    <citation type="submission" date="2020-11" db="EMBL/GenBank/DDBJ databases">
        <title>Nocardia NEAU-351.nov., a novel actinomycete isolated from the cow dung.</title>
        <authorList>
            <person name="Zhang X."/>
        </authorList>
    </citation>
    <scope>NUCLEOTIDE SEQUENCE</scope>
    <source>
        <strain evidence="6">NEAU-351</strain>
    </source>
</reference>
<evidence type="ECO:0000259" key="4">
    <source>
        <dbReference type="Pfam" id="PF14361"/>
    </source>
</evidence>
<organism evidence="6 7">
    <name type="scientific">Nocardia bovistercoris</name>
    <dbReference type="NCBI Taxonomy" id="2785916"/>
    <lineage>
        <taxon>Bacteria</taxon>
        <taxon>Bacillati</taxon>
        <taxon>Actinomycetota</taxon>
        <taxon>Actinomycetes</taxon>
        <taxon>Mycobacteriales</taxon>
        <taxon>Nocardiaceae</taxon>
        <taxon>Nocardia</taxon>
    </lineage>
</organism>
<evidence type="ECO:0000313" key="7">
    <source>
        <dbReference type="Proteomes" id="UP000655751"/>
    </source>
</evidence>
<dbReference type="InterPro" id="IPR025751">
    <property type="entry name" value="RsbRD_N_dom"/>
</dbReference>
<dbReference type="Pfam" id="PF17853">
    <property type="entry name" value="GGDEF_2"/>
    <property type="match status" value="1"/>
</dbReference>
<dbReference type="InterPro" id="IPR041522">
    <property type="entry name" value="CdaR_GGDEF"/>
</dbReference>
<dbReference type="InterPro" id="IPR042070">
    <property type="entry name" value="PucR_C-HTH_sf"/>
</dbReference>
<evidence type="ECO:0000256" key="1">
    <source>
        <dbReference type="ARBA" id="ARBA00006754"/>
    </source>
</evidence>
<feature type="domain" description="PucR C-terminal helix-turn-helix" evidence="3">
    <location>
        <begin position="313"/>
        <end position="371"/>
    </location>
</feature>
<evidence type="ECO:0000259" key="3">
    <source>
        <dbReference type="Pfam" id="PF13556"/>
    </source>
</evidence>
<dbReference type="Pfam" id="PF14361">
    <property type="entry name" value="RsbRD_N"/>
    <property type="match status" value="1"/>
</dbReference>